<dbReference type="PROSITE" id="PS51257">
    <property type="entry name" value="PROKAR_LIPOPROTEIN"/>
    <property type="match status" value="1"/>
</dbReference>
<organism evidence="1 2">
    <name type="scientific">Alkalicoccobacillus murimartini</name>
    <dbReference type="NCBI Taxonomy" id="171685"/>
    <lineage>
        <taxon>Bacteria</taxon>
        <taxon>Bacillati</taxon>
        <taxon>Bacillota</taxon>
        <taxon>Bacilli</taxon>
        <taxon>Bacillales</taxon>
        <taxon>Bacillaceae</taxon>
        <taxon>Alkalicoccobacillus</taxon>
    </lineage>
</organism>
<keyword evidence="2" id="KW-1185">Reference proteome</keyword>
<evidence type="ECO:0000313" key="2">
    <source>
        <dbReference type="Proteomes" id="UP001225034"/>
    </source>
</evidence>
<dbReference type="InterPro" id="IPR052913">
    <property type="entry name" value="Glycopeptide_resist_protein"/>
</dbReference>
<dbReference type="EMBL" id="JAUSUA010000001">
    <property type="protein sequence ID" value="MDQ0205868.1"/>
    <property type="molecule type" value="Genomic_DNA"/>
</dbReference>
<dbReference type="Pfam" id="PF04294">
    <property type="entry name" value="VanW"/>
    <property type="match status" value="1"/>
</dbReference>
<gene>
    <name evidence="1" type="ORF">J2S05_000642</name>
</gene>
<evidence type="ECO:0000313" key="1">
    <source>
        <dbReference type="EMBL" id="MDQ0205868.1"/>
    </source>
</evidence>
<dbReference type="Proteomes" id="UP001225034">
    <property type="component" value="Unassembled WGS sequence"/>
</dbReference>
<comment type="caution">
    <text evidence="1">The sequence shown here is derived from an EMBL/GenBank/DDBJ whole genome shotgun (WGS) entry which is preliminary data.</text>
</comment>
<dbReference type="InterPro" id="IPR007391">
    <property type="entry name" value="Vancomycin_resist_VanW"/>
</dbReference>
<protein>
    <submittedName>
        <fullName evidence="1">Vancomycin resistance protein YoaR</fullName>
    </submittedName>
</protein>
<accession>A0ABT9YDD1</accession>
<proteinExistence type="predicted"/>
<dbReference type="RefSeq" id="WP_306979849.1">
    <property type="nucleotide sequence ID" value="NZ_JAUSUA010000001.1"/>
</dbReference>
<dbReference type="PANTHER" id="PTHR35788:SF1">
    <property type="entry name" value="EXPORTED PROTEIN"/>
    <property type="match status" value="1"/>
</dbReference>
<reference evidence="1 2" key="1">
    <citation type="submission" date="2023-07" db="EMBL/GenBank/DDBJ databases">
        <title>Genomic Encyclopedia of Type Strains, Phase IV (KMG-IV): sequencing the most valuable type-strain genomes for metagenomic binning, comparative biology and taxonomic classification.</title>
        <authorList>
            <person name="Goeker M."/>
        </authorList>
    </citation>
    <scope>NUCLEOTIDE SEQUENCE [LARGE SCALE GENOMIC DNA]</scope>
    <source>
        <strain evidence="1 2">DSM 19154</strain>
    </source>
</reference>
<name>A0ABT9YDD1_9BACI</name>
<sequence length="308" mass="34127">MGRLSGQVVVLMASFILLTGCYDVGTQSSKPLSKKAERDPILKESMYWDEVELIDHQQHSTVIDLSELGFQKTGLAEELDEATVASFASELAATIDTPMRNPSFDEQGEQIAGENRVILAEEEFIEQIQTLSARTKTLTLPIYQTVPTVTETQLQGIDQYERSSFRTYFDPNVSGRVHNIQLSAEAINHIVLGVGDQFSFNKVVGERTPERGYQEAKEIVNKEFVLGIGGGICQTSSTLFNAIEAAGLDIVHRYTHSREVGYVAEGRDATVSWGGPDFVFQNSLDQPIMIRTEMNHGELVVKILSHTP</sequence>
<dbReference type="PANTHER" id="PTHR35788">
    <property type="entry name" value="EXPORTED PROTEIN-RELATED"/>
    <property type="match status" value="1"/>
</dbReference>